<dbReference type="InterPro" id="IPR026467">
    <property type="entry name" value="Ser/Gly_Cys_C_dom"/>
</dbReference>
<dbReference type="EMBL" id="CP011129">
    <property type="protein sequence ID" value="ALN82425.1"/>
    <property type="molecule type" value="Genomic_DNA"/>
</dbReference>
<dbReference type="NCBIfam" id="TIGR04222">
    <property type="entry name" value="near_uncomplex"/>
    <property type="match status" value="1"/>
</dbReference>
<dbReference type="PATRIC" id="fig|84531.8.peg.4316"/>
<keyword evidence="4" id="KW-1185">Reference proteome</keyword>
<organism evidence="3 4">
    <name type="scientific">Lysobacter antibioticus</name>
    <dbReference type="NCBI Taxonomy" id="84531"/>
    <lineage>
        <taxon>Bacteria</taxon>
        <taxon>Pseudomonadati</taxon>
        <taxon>Pseudomonadota</taxon>
        <taxon>Gammaproteobacteria</taxon>
        <taxon>Lysobacterales</taxon>
        <taxon>Lysobacteraceae</taxon>
        <taxon>Lysobacter</taxon>
    </lineage>
</organism>
<proteinExistence type="predicted"/>
<keyword evidence="2" id="KW-0812">Transmembrane</keyword>
<feature type="transmembrane region" description="Helical" evidence="2">
    <location>
        <begin position="210"/>
        <end position="228"/>
    </location>
</feature>
<evidence type="ECO:0000313" key="4">
    <source>
        <dbReference type="Proteomes" id="UP000060787"/>
    </source>
</evidence>
<dbReference type="KEGG" id="lab:LA76x_4314"/>
<feature type="region of interest" description="Disordered" evidence="1">
    <location>
        <begin position="453"/>
        <end position="489"/>
    </location>
</feature>
<evidence type="ECO:0008006" key="5">
    <source>
        <dbReference type="Google" id="ProtNLM"/>
    </source>
</evidence>
<evidence type="ECO:0000313" key="3">
    <source>
        <dbReference type="EMBL" id="ALN82425.1"/>
    </source>
</evidence>
<evidence type="ECO:0000256" key="1">
    <source>
        <dbReference type="SAM" id="MobiDB-lite"/>
    </source>
</evidence>
<sequence length="489" mass="53224">MGMNGIPLDDHEVWTPQRQALWQRLSDYRFGGEQSEAFVERVAHACQSTRETAQEAIEEYRRFCFLAVGAGHAVTPSEIVDRVWHTHMTDTRDYWLKFCPEALEQPLHHSPSLGGLAEDERHRRQYLDTVDSYRRYFGDPPSRFWAGDPLPARLTADESVWLPLTRVNSPWLFEPKGLGRWFWGWSGLSAAVFLLGGAENGTFDPLEWRGGWFLALYFAVIGWTYTAGNAVQRALRGRDGAGTELPADSIELGFLAGGAERAADVAVVELLTRDAIKLDYPGAPEKAASLRLPVWLRASAGAAGVPSRLLGLTKIVQRTQHLSEAMPALREHYGRLAEPMRAKGWWMSERQRWRGRLAAALPMFAVVVFGVTKISIGEARGRPVGFLVVLTALAGLMVLVQLCTAQRRTRAGDRALQSATIKTRRSDDLAERVALAGTMALIGTPLADYHTLRTPVSGSSDSSSSSSGCGSGGDSGGGGGCGGCGGGGD</sequence>
<keyword evidence="2" id="KW-1133">Transmembrane helix</keyword>
<feature type="transmembrane region" description="Helical" evidence="2">
    <location>
        <begin position="357"/>
        <end position="377"/>
    </location>
</feature>
<name>A0A0S2FFW4_LYSAN</name>
<dbReference type="STRING" id="84531.LA76x_4314"/>
<reference evidence="3 4" key="1">
    <citation type="journal article" date="2015" name="BMC Genomics">
        <title>Comparative genomics and metabolic profiling of the genus Lysobacter.</title>
        <authorList>
            <person name="de Bruijn I."/>
            <person name="Cheng X."/>
            <person name="de Jager V."/>
            <person name="Exposito R.G."/>
            <person name="Watrous J."/>
            <person name="Patel N."/>
            <person name="Postma J."/>
            <person name="Dorrestein P.C."/>
            <person name="Kobayashi D."/>
            <person name="Raaijmakers J.M."/>
        </authorList>
    </citation>
    <scope>NUCLEOTIDE SEQUENCE [LARGE SCALE GENOMIC DNA]</scope>
    <source>
        <strain evidence="3 4">76</strain>
    </source>
</reference>
<protein>
    <recommendedName>
        <fullName evidence="5">TIGR04222 domain-containing membrane protein</fullName>
    </recommendedName>
</protein>
<feature type="compositionally biased region" description="Low complexity" evidence="1">
    <location>
        <begin position="457"/>
        <end position="468"/>
    </location>
</feature>
<gene>
    <name evidence="3" type="ORF">LA76x_4314</name>
</gene>
<evidence type="ECO:0000256" key="2">
    <source>
        <dbReference type="SAM" id="Phobius"/>
    </source>
</evidence>
<keyword evidence="2" id="KW-0472">Membrane</keyword>
<dbReference type="AlphaFoldDB" id="A0A0S2FFW4"/>
<feature type="transmembrane region" description="Helical" evidence="2">
    <location>
        <begin position="383"/>
        <end position="404"/>
    </location>
</feature>
<feature type="compositionally biased region" description="Gly residues" evidence="1">
    <location>
        <begin position="469"/>
        <end position="489"/>
    </location>
</feature>
<dbReference type="Proteomes" id="UP000060787">
    <property type="component" value="Chromosome"/>
</dbReference>
<accession>A0A0S2FFW4</accession>
<feature type="transmembrane region" description="Helical" evidence="2">
    <location>
        <begin position="181"/>
        <end position="198"/>
    </location>
</feature>